<reference evidence="10" key="1">
    <citation type="journal article" date="2019" name="Int. J. Syst. Evol. Microbiol.">
        <title>The Global Catalogue of Microorganisms (GCM) 10K type strain sequencing project: providing services to taxonomists for standard genome sequencing and annotation.</title>
        <authorList>
            <consortium name="The Broad Institute Genomics Platform"/>
            <consortium name="The Broad Institute Genome Sequencing Center for Infectious Disease"/>
            <person name="Wu L."/>
            <person name="Ma J."/>
        </authorList>
    </citation>
    <scope>NUCLEOTIDE SEQUENCE [LARGE SCALE GENOMIC DNA]</scope>
    <source>
        <strain evidence="10">KCTC 22814</strain>
    </source>
</reference>
<dbReference type="PANTHER" id="PTHR30069:SF46">
    <property type="entry name" value="OAR PROTEIN"/>
    <property type="match status" value="1"/>
</dbReference>
<dbReference type="InterPro" id="IPR008969">
    <property type="entry name" value="CarboxyPept-like_regulatory"/>
</dbReference>
<dbReference type="Proteomes" id="UP001597525">
    <property type="component" value="Unassembled WGS sequence"/>
</dbReference>
<organism evidence="9 10">
    <name type="scientific">Sphingobacterium bambusae</name>
    <dbReference type="NCBI Taxonomy" id="662858"/>
    <lineage>
        <taxon>Bacteria</taxon>
        <taxon>Pseudomonadati</taxon>
        <taxon>Bacteroidota</taxon>
        <taxon>Sphingobacteriia</taxon>
        <taxon>Sphingobacteriales</taxon>
        <taxon>Sphingobacteriaceae</taxon>
        <taxon>Sphingobacterium</taxon>
    </lineage>
</organism>
<feature type="chain" id="PRO_5045144274" evidence="7">
    <location>
        <begin position="21"/>
        <end position="1074"/>
    </location>
</feature>
<keyword evidence="2" id="KW-0813">Transport</keyword>
<dbReference type="PANTHER" id="PTHR30069">
    <property type="entry name" value="TONB-DEPENDENT OUTER MEMBRANE RECEPTOR"/>
    <property type="match status" value="1"/>
</dbReference>
<keyword evidence="4" id="KW-0812">Transmembrane</keyword>
<evidence type="ECO:0000256" key="5">
    <source>
        <dbReference type="ARBA" id="ARBA00023136"/>
    </source>
</evidence>
<keyword evidence="10" id="KW-1185">Reference proteome</keyword>
<gene>
    <name evidence="9" type="ORF">ACFS7Y_02005</name>
</gene>
<evidence type="ECO:0000256" key="4">
    <source>
        <dbReference type="ARBA" id="ARBA00022692"/>
    </source>
</evidence>
<dbReference type="EMBL" id="JBHUPB010000003">
    <property type="protein sequence ID" value="MFD2966138.1"/>
    <property type="molecule type" value="Genomic_DNA"/>
</dbReference>
<feature type="domain" description="TonB-dependent transporter Oar-like beta-barrel" evidence="8">
    <location>
        <begin position="348"/>
        <end position="1003"/>
    </location>
</feature>
<evidence type="ECO:0000256" key="6">
    <source>
        <dbReference type="ARBA" id="ARBA00023237"/>
    </source>
</evidence>
<proteinExistence type="predicted"/>
<keyword evidence="3" id="KW-1134">Transmembrane beta strand</keyword>
<dbReference type="Pfam" id="PF25183">
    <property type="entry name" value="OMP_b-brl_4"/>
    <property type="match status" value="2"/>
</dbReference>
<evidence type="ECO:0000313" key="10">
    <source>
        <dbReference type="Proteomes" id="UP001597525"/>
    </source>
</evidence>
<name>A0ABW6BC62_9SPHI</name>
<dbReference type="SUPFAM" id="SSF49464">
    <property type="entry name" value="Carboxypeptidase regulatory domain-like"/>
    <property type="match status" value="1"/>
</dbReference>
<dbReference type="InterPro" id="IPR036942">
    <property type="entry name" value="Beta-barrel_TonB_sf"/>
</dbReference>
<evidence type="ECO:0000259" key="8">
    <source>
        <dbReference type="Pfam" id="PF25183"/>
    </source>
</evidence>
<dbReference type="InterPro" id="IPR057601">
    <property type="entry name" value="Oar-like_b-barrel"/>
</dbReference>
<evidence type="ECO:0000256" key="7">
    <source>
        <dbReference type="SAM" id="SignalP"/>
    </source>
</evidence>
<dbReference type="Gene3D" id="2.40.170.20">
    <property type="entry name" value="TonB-dependent receptor, beta-barrel domain"/>
    <property type="match status" value="1"/>
</dbReference>
<dbReference type="Pfam" id="PF13620">
    <property type="entry name" value="CarboxypepD_reg"/>
    <property type="match status" value="1"/>
</dbReference>
<dbReference type="Gene3D" id="2.170.130.10">
    <property type="entry name" value="TonB-dependent receptor, plug domain"/>
    <property type="match status" value="1"/>
</dbReference>
<dbReference type="InterPro" id="IPR037066">
    <property type="entry name" value="Plug_dom_sf"/>
</dbReference>
<keyword evidence="5" id="KW-0472">Membrane</keyword>
<comment type="caution">
    <text evidence="9">The sequence shown here is derived from an EMBL/GenBank/DDBJ whole genome shotgun (WGS) entry which is preliminary data.</text>
</comment>
<sequence>MKKSLLFFALVLASYGTIQAQVTTSSVTGQVTQSSGQLTAGATIKATHTPSGTVYSSSTNESGRFSLAGMRVGGPYRVEVTYIGQTPIVYDDIYLKLGEPFALNVIFNENATSLDEVVVTAEGSRTLRTGASTSISNRQIQSLPTVSRSLNDFTRLTPQADIKGSSLSIGGMNNRFNQLTIDGAVSNDVFGLSEGGTNGASTGVSPISLDAIEEMTVQVAPFDVRAGGFAGGGISAVTRSGTNDVQGSAYFFTRNQNLTGRTPGALIGDDGERLKLANFTERQYGVRVGGPIVKDKLFFFLNYEKTENVTPLSFIPGGADGSQLRVADIERVAARASALGYDPGSFLDQETRNESDKIFARFDYNINDIHKLTARYSYVSGSATDLSRSINALTFSNGAILRESKTNSAVIELNSRFSNEWSNNLVVGYTAVREPRSAPGSPFPRVAIQLGGGQFINLGTEPFSTVNQLDQNVFTLTNNLTWYKGNHTLTFGTHNEFYKMYNGFIGSAFGNYTFSNSPASDINPATGQSYTAIDNFERGLASAFQYNYSNTDDPRQGADFSALQLGFYIQDEFQVASNLKLTGGIRLDIPMYLTDPMENTDFNSSILAMRYDVQTNRMPKPAFMWSPRVGFNWDVNEDRSTVIRGGVGVFTSRFPFVWASGAYTQSGALLGGNQLNAGSGNAPNITFIPDVNNQPKRDGTVTPSGNISVLAENLRLPQIARSSIAVDQKLPWGIQGTAEFMYSKNLSSFRFTDLNLTDPIGQLEGADNRVIYAANNNDKRVLDNYTQVIYINNENQGYSWSATAQLSKSFAQGFFGSIAYTYTEAKDLFSGSSSQNQSNFFRTATVNGPNNITLGHNPFSTGSRVIGVASYTKQYINHLGTTISLVYNGQSGARFSYLINGDPGRSSSGSASDQYALMYIPRDASEMRFVAQNNMTEAQQWQAFNEFIEANPYLRDRRGKYAERNGDRAPFSHKFDFRILQDIFTNVGGKKNTIQLSLDIMNVGALLNKDWGKQYSGGGSFWDNSFRPVTFDSYVAGTTTPQYRLGDLNDNVPYFVSDLPSRWSAQVGVRYIFN</sequence>
<keyword evidence="7" id="KW-0732">Signal</keyword>
<protein>
    <submittedName>
        <fullName evidence="9">Carboxypeptidase regulatory-like domain-containing protein</fullName>
    </submittedName>
</protein>
<feature type="signal peptide" evidence="7">
    <location>
        <begin position="1"/>
        <end position="20"/>
    </location>
</feature>
<keyword evidence="6" id="KW-0998">Cell outer membrane</keyword>
<evidence type="ECO:0000256" key="1">
    <source>
        <dbReference type="ARBA" id="ARBA00004571"/>
    </source>
</evidence>
<accession>A0ABW6BC62</accession>
<dbReference type="SUPFAM" id="SSF56935">
    <property type="entry name" value="Porins"/>
    <property type="match status" value="1"/>
</dbReference>
<evidence type="ECO:0000313" key="9">
    <source>
        <dbReference type="EMBL" id="MFD2966138.1"/>
    </source>
</evidence>
<feature type="domain" description="TonB-dependent transporter Oar-like beta-barrel" evidence="8">
    <location>
        <begin position="237"/>
        <end position="311"/>
    </location>
</feature>
<dbReference type="RefSeq" id="WP_320183930.1">
    <property type="nucleotide sequence ID" value="NZ_CP138332.1"/>
</dbReference>
<comment type="subcellular location">
    <subcellularLocation>
        <location evidence="1">Cell outer membrane</location>
        <topology evidence="1">Multi-pass membrane protein</topology>
    </subcellularLocation>
</comment>
<evidence type="ECO:0000256" key="2">
    <source>
        <dbReference type="ARBA" id="ARBA00022448"/>
    </source>
</evidence>
<evidence type="ECO:0000256" key="3">
    <source>
        <dbReference type="ARBA" id="ARBA00022452"/>
    </source>
</evidence>
<dbReference type="InterPro" id="IPR039426">
    <property type="entry name" value="TonB-dep_rcpt-like"/>
</dbReference>